<evidence type="ECO:0000256" key="1">
    <source>
        <dbReference type="SAM" id="MobiDB-lite"/>
    </source>
</evidence>
<feature type="region of interest" description="Disordered" evidence="1">
    <location>
        <begin position="78"/>
        <end position="162"/>
    </location>
</feature>
<keyword evidence="3" id="KW-1185">Reference proteome</keyword>
<evidence type="ECO:0000313" key="3">
    <source>
        <dbReference type="Proteomes" id="UP001055159"/>
    </source>
</evidence>
<name>A0ABY3UNE3_9MYCO</name>
<feature type="compositionally biased region" description="Pro residues" evidence="1">
    <location>
        <begin position="97"/>
        <end position="108"/>
    </location>
</feature>
<reference evidence="2" key="1">
    <citation type="submission" date="2022-08" db="EMBL/GenBank/DDBJ databases">
        <title>Whole genome sequencing of non-tuberculosis mycobacteria type-strains.</title>
        <authorList>
            <person name="Igarashi Y."/>
            <person name="Osugi A."/>
            <person name="Mitarai S."/>
        </authorList>
    </citation>
    <scope>NUCLEOTIDE SEQUENCE</scope>
    <source>
        <strain evidence="2">JCM 16372</strain>
    </source>
</reference>
<organism evidence="2 3">
    <name type="scientific">Mycolicibacterium rufum</name>
    <dbReference type="NCBI Taxonomy" id="318424"/>
    <lineage>
        <taxon>Bacteria</taxon>
        <taxon>Bacillati</taxon>
        <taxon>Actinomycetota</taxon>
        <taxon>Actinomycetes</taxon>
        <taxon>Mycobacteriales</taxon>
        <taxon>Mycobacteriaceae</taxon>
        <taxon>Mycolicibacterium</taxon>
    </lineage>
</organism>
<evidence type="ECO:0000313" key="2">
    <source>
        <dbReference type="EMBL" id="ULP39016.1"/>
    </source>
</evidence>
<sequence length="216" mass="22190">MTTPGDYTQQLYAYLQAWRQLLESAAALAAAMPVPGMMTGLPSMPPAAAPPSAAADPSQQLFAHLQAWRQYLEQAVGAAGTAPAHPQDPAATAPAKPSSPRPTVPVPPDDAGAGRSGVHSSSESAGTPPPPERLQQRAPKNPFGGQLPFGAQARPDGERQAAVVARGNQIPRPPALEFGGQIVPLINRLDRGAATAPAATVGALFKGLVQRTPGVE</sequence>
<gene>
    <name evidence="2" type="ORF">MJO55_11745</name>
</gene>
<dbReference type="Proteomes" id="UP001055159">
    <property type="component" value="Chromosome"/>
</dbReference>
<accession>A0ABY3UNE3</accession>
<dbReference type="EMBL" id="CP092427">
    <property type="protein sequence ID" value="ULP39016.1"/>
    <property type="molecule type" value="Genomic_DNA"/>
</dbReference>
<protein>
    <submittedName>
        <fullName evidence="2">Uncharacterized protein</fullName>
    </submittedName>
</protein>
<proteinExistence type="predicted"/>